<evidence type="ECO:0000313" key="19">
    <source>
        <dbReference type="EMBL" id="SHH42473.1"/>
    </source>
</evidence>
<dbReference type="RefSeq" id="WP_073102378.1">
    <property type="nucleotide sequence ID" value="NZ_FQXE01000003.1"/>
</dbReference>
<dbReference type="GO" id="GO:0005737">
    <property type="term" value="C:cytoplasm"/>
    <property type="evidence" value="ECO:0007669"/>
    <property type="project" value="UniProtKB-SubCell"/>
</dbReference>
<dbReference type="Pfam" id="PF00128">
    <property type="entry name" value="Alpha-amylase"/>
    <property type="match status" value="1"/>
</dbReference>
<dbReference type="Proteomes" id="UP000184226">
    <property type="component" value="Unassembled WGS sequence"/>
</dbReference>
<name>A0A1M5SWL1_9BURK</name>
<gene>
    <name evidence="19" type="ORF">SAMN04488135_103195</name>
</gene>
<dbReference type="AlphaFoldDB" id="A0A1M5SWL1"/>
<dbReference type="GO" id="GO:0005992">
    <property type="term" value="P:trehalose biosynthetic process"/>
    <property type="evidence" value="ECO:0007669"/>
    <property type="project" value="UniProtKB-UniRule"/>
</dbReference>
<evidence type="ECO:0000256" key="7">
    <source>
        <dbReference type="ARBA" id="ARBA00022801"/>
    </source>
</evidence>
<comment type="catalytic activity">
    <reaction evidence="12 14">
        <text>hydrolysis of (1-&gt;4)-alpha-D-glucosidic linkage in 4-alpha-D-[(1-&gt;4)-alpha-D-glucanosyl]n trehalose to yield trehalose and (1-&gt;4)-alpha-D-glucan.</text>
        <dbReference type="EC" id="3.2.1.141"/>
    </reaction>
</comment>
<keyword evidence="9 14" id="KW-0326">Glycosidase</keyword>
<dbReference type="SMART" id="SM00642">
    <property type="entry name" value="Aamy"/>
    <property type="match status" value="1"/>
</dbReference>
<feature type="active site" description="Proton donor" evidence="15">
    <location>
        <position position="312"/>
    </location>
</feature>
<dbReference type="InterPro" id="IPR006047">
    <property type="entry name" value="GH13_cat_dom"/>
</dbReference>
<dbReference type="Gene3D" id="2.60.40.10">
    <property type="entry name" value="Immunoglobulins"/>
    <property type="match status" value="1"/>
</dbReference>
<accession>A0A1M5SWL1</accession>
<dbReference type="EC" id="3.2.1.141" evidence="4 13"/>
<dbReference type="PIRSF" id="PIRSF006337">
    <property type="entry name" value="Trehalose_TreZ"/>
    <property type="match status" value="1"/>
</dbReference>
<dbReference type="SUPFAM" id="SSF51445">
    <property type="entry name" value="(Trans)glycosidases"/>
    <property type="match status" value="1"/>
</dbReference>
<dbReference type="InterPro" id="IPR014756">
    <property type="entry name" value="Ig_E-set"/>
</dbReference>
<dbReference type="PANTHER" id="PTHR43651:SF11">
    <property type="entry name" value="MALTO-OLIGOSYLTREHALOSE TREHALOHYDROLASE"/>
    <property type="match status" value="1"/>
</dbReference>
<evidence type="ECO:0000256" key="17">
    <source>
        <dbReference type="PIRSR" id="PIRSR006337-3"/>
    </source>
</evidence>
<proteinExistence type="inferred from homology"/>
<evidence type="ECO:0000256" key="1">
    <source>
        <dbReference type="ARBA" id="ARBA00004496"/>
    </source>
</evidence>
<feature type="active site" description="Nucleophile" evidence="15">
    <location>
        <position position="279"/>
    </location>
</feature>
<feature type="domain" description="Glycosyl hydrolase family 13 catalytic" evidence="18">
    <location>
        <begin position="140"/>
        <end position="470"/>
    </location>
</feature>
<sequence length="626" mass="69225">MEKGGEVQNHQSSLAGAGAGIARQDGPGYTFGATPCGDGSVNFRLWAPAAAQVHLELEGGPPLAMAAVGDGFHELRRPCAPGSRYRYRVGPGLSVPDPASRLQDGDVHDASIVVDTQAYGWLNEDWRGRPWTDAVLYEVHAGLAGGFRGVQAMLADLAALGITAIELMPVADFPGPRNWGYDGVLPYAPDCAYGSPDELRALVDAAHGMGMMVFLDVVYNHFGPDGNYLSSYAPDFFRDDISTPWGPAIDFRKPQVRAFFAENALYWLREYRFDGLRLDAVHAISGPDWLPEMARFVRQRLEPGRQVHLVLENDDNLAGLMAQGFDAQWNDDAHHVLHRILTGETQGYYIAYRDDPTGQLARCLAEGFVYQGQPSPWRNGQPRGEPSAGLAPSSFVFFLQNHDQTGNRAMGERLISLCRPDALRAAAAVQMLAPHIPMLFMGEEHGAREPFQYFTSFADPQLAQAVRDGRRREFAGFREFSDPRARQRIPDPNDERTWERCKIRRDPQDRRAMLWRKFYGRLLALRRELIAPHLEGARSDSVRILAPLCLVARWRLGNGRLLSLYCNFSSRDVELPEDASAMQAAIIFESRPRPGRGLDAGRVLAASASATLAPCQPGAADTKEQA</sequence>
<evidence type="ECO:0000256" key="12">
    <source>
        <dbReference type="ARBA" id="ARBA00034013"/>
    </source>
</evidence>
<dbReference type="GO" id="GO:0033942">
    <property type="term" value="F:4-alpha-D-(1-&gt;4)-alpha-D-glucanotrehalose trehalohydrolase activity"/>
    <property type="evidence" value="ECO:0007669"/>
    <property type="project" value="UniProtKB-EC"/>
</dbReference>
<protein>
    <recommendedName>
        <fullName evidence="5 13">Malto-oligosyltrehalose trehalohydrolase</fullName>
        <shortName evidence="14">MTHase</shortName>
        <ecNumber evidence="4 13">3.2.1.141</ecNumber>
    </recommendedName>
    <alternativeName>
        <fullName evidence="11 14">4-alpha-D-((1-&gt;4)-alpha-D-glucano)trehalose trehalohydrolase</fullName>
    </alternativeName>
    <alternativeName>
        <fullName evidence="10 14">Maltooligosyl trehalose trehalohydrolase</fullName>
    </alternativeName>
</protein>
<reference evidence="19 20" key="1">
    <citation type="submission" date="2016-11" db="EMBL/GenBank/DDBJ databases">
        <authorList>
            <person name="Jaros S."/>
            <person name="Januszkiewicz K."/>
            <person name="Wedrychowicz H."/>
        </authorList>
    </citation>
    <scope>NUCLEOTIDE SEQUENCE [LARGE SCALE GENOMIC DNA]</scope>
    <source>
        <strain evidence="19 20">CGMCC 1.10190</strain>
    </source>
</reference>
<dbReference type="InterPro" id="IPR022567">
    <property type="entry name" value="DUF3459"/>
</dbReference>
<keyword evidence="20" id="KW-1185">Reference proteome</keyword>
<evidence type="ECO:0000259" key="18">
    <source>
        <dbReference type="SMART" id="SM00642"/>
    </source>
</evidence>
<keyword evidence="7 14" id="KW-0378">Hydrolase</keyword>
<dbReference type="EMBL" id="FQXE01000003">
    <property type="protein sequence ID" value="SHH42473.1"/>
    <property type="molecule type" value="Genomic_DNA"/>
</dbReference>
<comment type="subcellular location">
    <subcellularLocation>
        <location evidence="1 15">Cytoplasm</location>
    </subcellularLocation>
</comment>
<organism evidence="19 20">
    <name type="scientific">Pollutimonas bauzanensis</name>
    <dbReference type="NCBI Taxonomy" id="658167"/>
    <lineage>
        <taxon>Bacteria</taxon>
        <taxon>Pseudomonadati</taxon>
        <taxon>Pseudomonadota</taxon>
        <taxon>Betaproteobacteria</taxon>
        <taxon>Burkholderiales</taxon>
        <taxon>Alcaligenaceae</taxon>
        <taxon>Pollutimonas</taxon>
    </lineage>
</organism>
<evidence type="ECO:0000256" key="2">
    <source>
        <dbReference type="ARBA" id="ARBA00005199"/>
    </source>
</evidence>
<evidence type="ECO:0000256" key="8">
    <source>
        <dbReference type="ARBA" id="ARBA00023277"/>
    </source>
</evidence>
<dbReference type="PANTHER" id="PTHR43651">
    <property type="entry name" value="1,4-ALPHA-GLUCAN-BRANCHING ENZYME"/>
    <property type="match status" value="1"/>
</dbReference>
<keyword evidence="8" id="KW-0119">Carbohydrate metabolism</keyword>
<evidence type="ECO:0000256" key="13">
    <source>
        <dbReference type="NCBIfam" id="TIGR02402"/>
    </source>
</evidence>
<dbReference type="UniPathway" id="UPA00299"/>
<evidence type="ECO:0000256" key="14">
    <source>
        <dbReference type="PIRNR" id="PIRNR006337"/>
    </source>
</evidence>
<dbReference type="InterPro" id="IPR017853">
    <property type="entry name" value="GH"/>
</dbReference>
<dbReference type="Gene3D" id="3.20.20.80">
    <property type="entry name" value="Glycosidases"/>
    <property type="match status" value="1"/>
</dbReference>
<evidence type="ECO:0000256" key="10">
    <source>
        <dbReference type="ARBA" id="ARBA00032057"/>
    </source>
</evidence>
<evidence type="ECO:0000256" key="4">
    <source>
        <dbReference type="ARBA" id="ARBA00012268"/>
    </source>
</evidence>
<dbReference type="STRING" id="658167.SAMN04488135_103195"/>
<evidence type="ECO:0000256" key="11">
    <source>
        <dbReference type="ARBA" id="ARBA00033284"/>
    </source>
</evidence>
<evidence type="ECO:0000313" key="20">
    <source>
        <dbReference type="Proteomes" id="UP000184226"/>
    </source>
</evidence>
<comment type="pathway">
    <text evidence="2 14">Glycan biosynthesis; trehalose biosynthesis.</text>
</comment>
<evidence type="ECO:0000256" key="6">
    <source>
        <dbReference type="ARBA" id="ARBA00022490"/>
    </source>
</evidence>
<evidence type="ECO:0000256" key="16">
    <source>
        <dbReference type="PIRSR" id="PIRSR006337-2"/>
    </source>
</evidence>
<keyword evidence="6" id="KW-0963">Cytoplasm</keyword>
<evidence type="ECO:0000256" key="3">
    <source>
        <dbReference type="ARBA" id="ARBA00008061"/>
    </source>
</evidence>
<evidence type="ECO:0000256" key="15">
    <source>
        <dbReference type="PIRSR" id="PIRSR006337-1"/>
    </source>
</evidence>
<dbReference type="NCBIfam" id="TIGR02402">
    <property type="entry name" value="trehalose_TreZ"/>
    <property type="match status" value="1"/>
</dbReference>
<evidence type="ECO:0000256" key="5">
    <source>
        <dbReference type="ARBA" id="ARBA00015938"/>
    </source>
</evidence>
<dbReference type="InterPro" id="IPR012768">
    <property type="entry name" value="Trehalose_TreZ"/>
</dbReference>
<dbReference type="OrthoDB" id="9800174at2"/>
<feature type="site" description="Transition state stabilizer" evidence="17">
    <location>
        <position position="403"/>
    </location>
</feature>
<dbReference type="InterPro" id="IPR044901">
    <property type="entry name" value="Trehalose_TreZ_E-set_sf"/>
</dbReference>
<evidence type="ECO:0000256" key="9">
    <source>
        <dbReference type="ARBA" id="ARBA00023295"/>
    </source>
</evidence>
<dbReference type="CDD" id="cd11325">
    <property type="entry name" value="AmyAc_GTHase"/>
    <property type="match status" value="1"/>
</dbReference>
<comment type="similarity">
    <text evidence="3 14">Belongs to the glycosyl hydrolase 13 family.</text>
</comment>
<dbReference type="InterPro" id="IPR013783">
    <property type="entry name" value="Ig-like_fold"/>
</dbReference>
<feature type="binding site" evidence="16">
    <location>
        <begin position="402"/>
        <end position="407"/>
    </location>
    <ligand>
        <name>substrate</name>
    </ligand>
</feature>
<dbReference type="SUPFAM" id="SSF81296">
    <property type="entry name" value="E set domains"/>
    <property type="match status" value="1"/>
</dbReference>
<dbReference type="CDD" id="cd02853">
    <property type="entry name" value="E_set_MTHase_like_N"/>
    <property type="match status" value="1"/>
</dbReference>
<feature type="binding site" evidence="16">
    <location>
        <begin position="331"/>
        <end position="335"/>
    </location>
    <ligand>
        <name>substrate</name>
    </ligand>
</feature>
<dbReference type="Gene3D" id="1.10.10.760">
    <property type="entry name" value="E-set domains of sugar-utilizing enzymes"/>
    <property type="match status" value="1"/>
</dbReference>
<feature type="binding site" evidence="16">
    <location>
        <begin position="277"/>
        <end position="282"/>
    </location>
    <ligand>
        <name>substrate</name>
    </ligand>
</feature>
<dbReference type="Pfam" id="PF11941">
    <property type="entry name" value="DUF3459"/>
    <property type="match status" value="1"/>
</dbReference>